<comment type="caution">
    <text evidence="1">The sequence shown here is derived from an EMBL/GenBank/DDBJ whole genome shotgun (WGS) entry which is preliminary data.</text>
</comment>
<sequence length="120" mass="13022">MKVDDAGTVGQGLHSKPLRWAFGVRQDIEPKGPGLSDIDLKFTGCGSQLLESKTREKAYNSFQKSLGSKSGEYGGCGSKSPIYGSFIDLMKWFFCHFPSNNGERDVHSAMSPSPSNGITQ</sequence>
<dbReference type="EMBL" id="CAJOBZ010000029">
    <property type="protein sequence ID" value="CAF4886056.1"/>
    <property type="molecule type" value="Genomic_DNA"/>
</dbReference>
<gene>
    <name evidence="1" type="ORF">PMACD_LOCUS10039</name>
</gene>
<organism evidence="1 2">
    <name type="scientific">Pieris macdunnoughi</name>
    <dbReference type="NCBI Taxonomy" id="345717"/>
    <lineage>
        <taxon>Eukaryota</taxon>
        <taxon>Metazoa</taxon>
        <taxon>Ecdysozoa</taxon>
        <taxon>Arthropoda</taxon>
        <taxon>Hexapoda</taxon>
        <taxon>Insecta</taxon>
        <taxon>Pterygota</taxon>
        <taxon>Neoptera</taxon>
        <taxon>Endopterygota</taxon>
        <taxon>Lepidoptera</taxon>
        <taxon>Glossata</taxon>
        <taxon>Ditrysia</taxon>
        <taxon>Papilionoidea</taxon>
        <taxon>Pieridae</taxon>
        <taxon>Pierinae</taxon>
        <taxon>Pieris</taxon>
    </lineage>
</organism>
<dbReference type="Proteomes" id="UP000663880">
    <property type="component" value="Unassembled WGS sequence"/>
</dbReference>
<keyword evidence="2" id="KW-1185">Reference proteome</keyword>
<protein>
    <submittedName>
        <fullName evidence="1">Uncharacterized protein</fullName>
    </submittedName>
</protein>
<dbReference type="AlphaFoldDB" id="A0A821U9H9"/>
<accession>A0A821U9H9</accession>
<proteinExistence type="predicted"/>
<name>A0A821U9H9_9NEOP</name>
<reference evidence="1" key="1">
    <citation type="submission" date="2021-02" db="EMBL/GenBank/DDBJ databases">
        <authorList>
            <person name="Steward A R."/>
        </authorList>
    </citation>
    <scope>NUCLEOTIDE SEQUENCE</scope>
</reference>
<evidence type="ECO:0000313" key="1">
    <source>
        <dbReference type="EMBL" id="CAF4886056.1"/>
    </source>
</evidence>
<evidence type="ECO:0000313" key="2">
    <source>
        <dbReference type="Proteomes" id="UP000663880"/>
    </source>
</evidence>